<evidence type="ECO:0000256" key="2">
    <source>
        <dbReference type="SAM" id="MobiDB-lite"/>
    </source>
</evidence>
<gene>
    <name evidence="3" type="ORF">POVWA2_072310</name>
</gene>
<evidence type="ECO:0000256" key="1">
    <source>
        <dbReference type="SAM" id="Coils"/>
    </source>
</evidence>
<evidence type="ECO:0000313" key="4">
    <source>
        <dbReference type="Proteomes" id="UP000078550"/>
    </source>
</evidence>
<evidence type="ECO:0000313" key="3">
    <source>
        <dbReference type="EMBL" id="SBT56239.1"/>
    </source>
</evidence>
<name>A0A1A9AJ60_PLAOA</name>
<accession>A0A1A9AJ60</accession>
<dbReference type="Proteomes" id="UP000078550">
    <property type="component" value="Unassembled WGS sequence"/>
</dbReference>
<sequence>MKKEIEEINNAFESAYAKIHGKRKEASGISINYDKVKELRENSQKEEKILHNKEEETKKYLDDKLAEDIKKLSDENDSSDILEQAVEQNSEIQNTVVNILTGLQMSDLNIQARSKETEEIKFDQNTVKIIENKNESKNIIELDVYNIMQNSYISVLHIYKYSNEIEAKIEECDNLTHTGKGVFRRITFINKSKRKMNTTKSRNSSLSVNIREAFNKSKNLNNIKCSADNNHNILEISQHEKLRALSNSFIQKTSNKENEAKLTELKTSFDQNTSLGNLEKEIENVSAENDNSEDIEKKILTIDEILKEVERLDFEIKNIDSLFNELLKNGKEREVFTYTPAKDSLNSKITHGLEIINKKKTLAQEYLAYVRNRYVSINTINELEEKIKEIKDEFTAINEKSEINDLQYSVEKLKILYNTLNNKKNRMGVIYIKINLIKLKEIKHSSSKFNDTTEVFNSVVTTKKEGVLKNKNNIDAVMQSLKRKEIELDNADSSFIMESINEFDKINNDVMTNIWELQELEGYNKSENKKVKVYLDKYSHLIERNKNLITDVNKFAMNGELIKEYKDISNDINGNIPKAKNEINNLGEKLNSLLENTKENEKLYFNNDTDDFISSILKKVKDIKAKISKNLPVSEKLFNTKNNLEYIRDNFNRIKIKIKKKEMDDLFKTISTKNRNAYDSANFFVSDSNKIIEELENYDEKMTDIINKVEKERSDLEGEIEKVQHELEEQKRELEQQRKNQLKQQESSEINKHVTEDSSAHEHNLLSSSQEIPQSTWNDSHLEESQNNHHLNATYADEKTRLARGIIIVVSIFSFVDLAIFMKKEEEKKEFKVLDEEFEYSKKF</sequence>
<protein>
    <submittedName>
        <fullName evidence="3">Reticulocyte binding protein 2b (RBP2b)</fullName>
    </submittedName>
</protein>
<feature type="compositionally biased region" description="Basic and acidic residues" evidence="2">
    <location>
        <begin position="729"/>
        <end position="738"/>
    </location>
</feature>
<feature type="compositionally biased region" description="Basic and acidic residues" evidence="2">
    <location>
        <begin position="749"/>
        <end position="764"/>
    </location>
</feature>
<dbReference type="AlphaFoldDB" id="A0A1A9AJ60"/>
<reference evidence="4" key="1">
    <citation type="submission" date="2016-05" db="EMBL/GenBank/DDBJ databases">
        <authorList>
            <person name="Naeem Raeece"/>
        </authorList>
    </citation>
    <scope>NUCLEOTIDE SEQUENCE [LARGE SCALE GENOMIC DNA]</scope>
</reference>
<feature type="coiled-coil region" evidence="1">
    <location>
        <begin position="380"/>
        <end position="423"/>
    </location>
</feature>
<proteinExistence type="predicted"/>
<organism evidence="3 4">
    <name type="scientific">Plasmodium ovale wallikeri</name>
    <dbReference type="NCBI Taxonomy" id="864142"/>
    <lineage>
        <taxon>Eukaryota</taxon>
        <taxon>Sar</taxon>
        <taxon>Alveolata</taxon>
        <taxon>Apicomplexa</taxon>
        <taxon>Aconoidasida</taxon>
        <taxon>Haemosporida</taxon>
        <taxon>Plasmodiidae</taxon>
        <taxon>Plasmodium</taxon>
        <taxon>Plasmodium (Plasmodium)</taxon>
    </lineage>
</organism>
<dbReference type="EMBL" id="FLRE01001317">
    <property type="protein sequence ID" value="SBT56239.1"/>
    <property type="molecule type" value="Genomic_DNA"/>
</dbReference>
<keyword evidence="1" id="KW-0175">Coiled coil</keyword>
<feature type="region of interest" description="Disordered" evidence="2">
    <location>
        <begin position="729"/>
        <end position="773"/>
    </location>
</feature>